<keyword evidence="1" id="KW-0472">Membrane</keyword>
<dbReference type="AlphaFoldDB" id="A3ZQB3"/>
<dbReference type="EMBL" id="AANZ01000005">
    <property type="protein sequence ID" value="EAQ81389.1"/>
    <property type="molecule type" value="Genomic_DNA"/>
</dbReference>
<accession>A3ZQB3</accession>
<evidence type="ECO:0000313" key="2">
    <source>
        <dbReference type="EMBL" id="EAQ81389.1"/>
    </source>
</evidence>
<reference evidence="2 3" key="1">
    <citation type="submission" date="2006-02" db="EMBL/GenBank/DDBJ databases">
        <authorList>
            <person name="Amann R."/>
            <person name="Ferriera S."/>
            <person name="Johnson J."/>
            <person name="Kravitz S."/>
            <person name="Halpern A."/>
            <person name="Remington K."/>
            <person name="Beeson K."/>
            <person name="Tran B."/>
            <person name="Rogers Y.-H."/>
            <person name="Friedman R."/>
            <person name="Venter J.C."/>
        </authorList>
    </citation>
    <scope>NUCLEOTIDE SEQUENCE [LARGE SCALE GENOMIC DNA]</scope>
    <source>
        <strain evidence="2 3">DSM 3645</strain>
    </source>
</reference>
<dbReference type="STRING" id="314230.DSM3645_23396"/>
<comment type="caution">
    <text evidence="2">The sequence shown here is derived from an EMBL/GenBank/DDBJ whole genome shotgun (WGS) entry which is preliminary data.</text>
</comment>
<evidence type="ECO:0000256" key="1">
    <source>
        <dbReference type="SAM" id="Phobius"/>
    </source>
</evidence>
<keyword evidence="1" id="KW-0812">Transmembrane</keyword>
<dbReference type="Proteomes" id="UP000004358">
    <property type="component" value="Unassembled WGS sequence"/>
</dbReference>
<protein>
    <submittedName>
        <fullName evidence="2">Uncharacterized protein</fullName>
    </submittedName>
</protein>
<gene>
    <name evidence="2" type="ORF">DSM3645_23396</name>
</gene>
<proteinExistence type="predicted"/>
<dbReference type="RefSeq" id="WP_002652577.1">
    <property type="nucleotide sequence ID" value="NZ_CH672376.1"/>
</dbReference>
<keyword evidence="1" id="KW-1133">Transmembrane helix</keyword>
<name>A3ZQB3_9BACT</name>
<feature type="transmembrane region" description="Helical" evidence="1">
    <location>
        <begin position="12"/>
        <end position="29"/>
    </location>
</feature>
<dbReference type="HOGENOM" id="CLU_1445068_0_0_0"/>
<dbReference type="OrthoDB" id="268723at2"/>
<organism evidence="2 3">
    <name type="scientific">Blastopirellula marina DSM 3645</name>
    <dbReference type="NCBI Taxonomy" id="314230"/>
    <lineage>
        <taxon>Bacteria</taxon>
        <taxon>Pseudomonadati</taxon>
        <taxon>Planctomycetota</taxon>
        <taxon>Planctomycetia</taxon>
        <taxon>Pirellulales</taxon>
        <taxon>Pirellulaceae</taxon>
        <taxon>Blastopirellula</taxon>
    </lineage>
</organism>
<feature type="transmembrane region" description="Helical" evidence="1">
    <location>
        <begin position="35"/>
        <end position="56"/>
    </location>
</feature>
<evidence type="ECO:0000313" key="3">
    <source>
        <dbReference type="Proteomes" id="UP000004358"/>
    </source>
</evidence>
<sequence>MSILFEQQTTILVIGLIGAAVIAGCLVQTGKKMFIPVFFLWIAMIACASLMEMSIVTPTEKVRDSVHYFGAVLQSNNKAKVLETITDIRPEMKRRASFILDTVELDSVSIKDPIEVIFFDAPQTHCHAKFNIVVTGRLKKGGYGGGDRFASFLVLDMIQEEDGKWRVAGYEAYDPRGEQAGRLVEPI</sequence>